<dbReference type="Gene3D" id="1.20.920.20">
    <property type="match status" value="1"/>
</dbReference>
<dbReference type="GO" id="GO:0007018">
    <property type="term" value="P:microtubule-based movement"/>
    <property type="evidence" value="ECO:0007669"/>
    <property type="project" value="InterPro"/>
</dbReference>
<dbReference type="EnsemblMetazoa" id="XM_019898894.1">
    <property type="protein sequence ID" value="XP_019754453.1"/>
    <property type="gene ID" value="LOC109533547"/>
</dbReference>
<reference evidence="4" key="1">
    <citation type="journal article" date="2013" name="Genome Biol.">
        <title>Draft genome of the mountain pine beetle, Dendroctonus ponderosae Hopkins, a major forest pest.</title>
        <authorList>
            <person name="Keeling C.I."/>
            <person name="Yuen M.M."/>
            <person name="Liao N.Y."/>
            <person name="Docking T.R."/>
            <person name="Chan S.K."/>
            <person name="Taylor G.A."/>
            <person name="Palmquist D.L."/>
            <person name="Jackman S.D."/>
            <person name="Nguyen A."/>
            <person name="Li M."/>
            <person name="Henderson H."/>
            <person name="Janes J.K."/>
            <person name="Zhao Y."/>
            <person name="Pandoh P."/>
            <person name="Moore R."/>
            <person name="Sperling F.A."/>
            <person name="Huber D.P."/>
            <person name="Birol I."/>
            <person name="Jones S.J."/>
            <person name="Bohlmann J."/>
        </authorList>
    </citation>
    <scope>NUCLEOTIDE SEQUENCE</scope>
</reference>
<dbReference type="Gene3D" id="3.40.50.300">
    <property type="entry name" value="P-loop containing nucleotide triphosphate hydrolases"/>
    <property type="match status" value="1"/>
</dbReference>
<evidence type="ECO:0000313" key="3">
    <source>
        <dbReference type="EnsemblMetazoa" id="XP_019754453.1"/>
    </source>
</evidence>
<dbReference type="InterPro" id="IPR024317">
    <property type="entry name" value="Dynein_heavy_chain_D4_dom"/>
</dbReference>
<protein>
    <recommendedName>
        <fullName evidence="2">Dynein heavy chain AAA module D4 domain-containing protein</fullName>
    </recommendedName>
</protein>
<accession>A0AAR5NZU7</accession>
<evidence type="ECO:0000256" key="1">
    <source>
        <dbReference type="ARBA" id="ARBA00008887"/>
    </source>
</evidence>
<evidence type="ECO:0000313" key="4">
    <source>
        <dbReference type="Proteomes" id="UP000019118"/>
    </source>
</evidence>
<evidence type="ECO:0000259" key="2">
    <source>
        <dbReference type="Pfam" id="PF12780"/>
    </source>
</evidence>
<dbReference type="Pfam" id="PF12780">
    <property type="entry name" value="AAA_8"/>
    <property type="match status" value="1"/>
</dbReference>
<dbReference type="GO" id="GO:0045505">
    <property type="term" value="F:dynein intermediate chain binding"/>
    <property type="evidence" value="ECO:0007669"/>
    <property type="project" value="InterPro"/>
</dbReference>
<keyword evidence="4" id="KW-1185">Reference proteome</keyword>
<dbReference type="GO" id="GO:0030286">
    <property type="term" value="C:dynein complex"/>
    <property type="evidence" value="ECO:0007669"/>
    <property type="project" value="InterPro"/>
</dbReference>
<feature type="domain" description="Dynein heavy chain AAA module D4" evidence="2">
    <location>
        <begin position="2"/>
        <end position="143"/>
    </location>
</feature>
<sequence length="186" mass="20930">MDKIYQGMKGTVQKLGLPATKSILFSVYQKQVRSNLHTVITMSPIGEIFRARLRQLPALVNCCTIDWFCPWPDSALQSVALQFLKDVEDLNVSETILNGIVVVFQFMHASVVEASERYLQELSRHNYVTPTSYLELLSSYTELINKKKGSLTEGVGRLKTGNFVTGKNSQDFLTVPSRPVQTADHF</sequence>
<dbReference type="Proteomes" id="UP000019118">
    <property type="component" value="Unassembled WGS sequence"/>
</dbReference>
<dbReference type="GO" id="GO:0051959">
    <property type="term" value="F:dynein light intermediate chain binding"/>
    <property type="evidence" value="ECO:0007669"/>
    <property type="project" value="InterPro"/>
</dbReference>
<dbReference type="PANTHER" id="PTHR22878">
    <property type="entry name" value="DYNEIN HEAVY CHAIN 6, AXONEMAL-LIKE-RELATED"/>
    <property type="match status" value="1"/>
</dbReference>
<proteinExistence type="inferred from homology"/>
<dbReference type="InterPro" id="IPR027417">
    <property type="entry name" value="P-loop_NTPase"/>
</dbReference>
<comment type="similarity">
    <text evidence="1">Belongs to the dynein heavy chain family.</text>
</comment>
<name>A0AAR5NZU7_DENPD</name>
<dbReference type="AlphaFoldDB" id="A0AAR5NZU7"/>
<dbReference type="PANTHER" id="PTHR22878:SF73">
    <property type="entry name" value="DYNEIN AXONEMAL HEAVY CHAIN 1"/>
    <property type="match status" value="1"/>
</dbReference>
<organism evidence="3 4">
    <name type="scientific">Dendroctonus ponderosae</name>
    <name type="common">Mountain pine beetle</name>
    <dbReference type="NCBI Taxonomy" id="77166"/>
    <lineage>
        <taxon>Eukaryota</taxon>
        <taxon>Metazoa</taxon>
        <taxon>Ecdysozoa</taxon>
        <taxon>Arthropoda</taxon>
        <taxon>Hexapoda</taxon>
        <taxon>Insecta</taxon>
        <taxon>Pterygota</taxon>
        <taxon>Neoptera</taxon>
        <taxon>Endopterygota</taxon>
        <taxon>Coleoptera</taxon>
        <taxon>Polyphaga</taxon>
        <taxon>Cucujiformia</taxon>
        <taxon>Curculionidae</taxon>
        <taxon>Scolytinae</taxon>
        <taxon>Dendroctonus</taxon>
    </lineage>
</organism>
<reference evidence="3" key="2">
    <citation type="submission" date="2024-08" db="UniProtKB">
        <authorList>
            <consortium name="EnsemblMetazoa"/>
        </authorList>
    </citation>
    <scope>IDENTIFICATION</scope>
</reference>
<dbReference type="SUPFAM" id="SSF52540">
    <property type="entry name" value="P-loop containing nucleoside triphosphate hydrolases"/>
    <property type="match status" value="1"/>
</dbReference>
<dbReference type="InterPro" id="IPR026983">
    <property type="entry name" value="DHC"/>
</dbReference>